<feature type="signal peptide" evidence="1">
    <location>
        <begin position="1"/>
        <end position="26"/>
    </location>
</feature>
<evidence type="ECO:0000313" key="2">
    <source>
        <dbReference type="EMBL" id="MEO1769823.1"/>
    </source>
</evidence>
<dbReference type="Proteomes" id="UP000664357">
    <property type="component" value="Unassembled WGS sequence"/>
</dbReference>
<protein>
    <recommendedName>
        <fullName evidence="4">Glycosyl hydrolase family 101</fullName>
    </recommendedName>
</protein>
<feature type="chain" id="PRO_5045059281" description="Glycosyl hydrolase family 101" evidence="1">
    <location>
        <begin position="27"/>
        <end position="793"/>
    </location>
</feature>
<dbReference type="Pfam" id="PF11308">
    <property type="entry name" value="Glyco_hydro_129"/>
    <property type="match status" value="1"/>
</dbReference>
<dbReference type="EMBL" id="JAFREL020000001">
    <property type="protein sequence ID" value="MEO1769823.1"/>
    <property type="molecule type" value="Genomic_DNA"/>
</dbReference>
<reference evidence="2 3" key="2">
    <citation type="submission" date="2024-02" db="EMBL/GenBank/DDBJ databases">
        <title>The Genome Sequence of Enterococcus sp. DIV0159.</title>
        <authorList>
            <person name="Earl A."/>
            <person name="Manson A."/>
            <person name="Gilmore M."/>
            <person name="Sanders J."/>
            <person name="Shea T."/>
            <person name="Howe W."/>
            <person name="Livny J."/>
            <person name="Cuomo C."/>
            <person name="Neafsey D."/>
            <person name="Birren B."/>
        </authorList>
    </citation>
    <scope>NUCLEOTIDE SEQUENCE [LARGE SCALE GENOMIC DNA]</scope>
    <source>
        <strain evidence="2 3">665A</strain>
    </source>
</reference>
<sequence length="793" mass="90074">MDNNTKKKIIVGGLTAALLLSAGSLAAVVTQSKKTAADNLFLSFDAEKVAKEDAKYSIKDFDYAIDPTTFQMKLTAKDHQFTFDGNEAQAVTKVKKTTNSLSWEYPEKGLQVAVKKQTDHLQIKITPQNDKSEAIEFPKIQGDNYYLPIGEGKSIPADDASWQSYFQENAELDLNESFSMSFVSAVQKNTAATVIMENNFNQELDEASETPKLDFRLKTNLNRFNRKQTQTYDVYLSENNPVAAAKLYQKNRIENKQFTSLAEKEKKTPSINKLIGAPHIYFWQNRILTTEDVNWQKMQKQDHQKLFEHVGDLLAKHSEDGREEFDQAIAALQRGEAYKYEKNTILTGLNTVLAYTDFYDAAVFPTLAKKDQDYLQSIQAEMPTERSFSINKQLLKNELADSTKPLEQWGEATSTEVIQALKNSGIEHAWIGLANWNEGLINPPFVQAVQKDDYLIGPYDSYQSIHETPSIDWNTAGFKDNADVYANKTIMKPSGDYVSGFLGKGRKVNQTLINDEWQYRLKQITSKSVPFNTWFLDTDAAGEIYNDFNPEHPTSISEDVQARLKRAAGLTEKGLIVGTETGNDYFNQGMVFAHGLETPVIAWSDPDMRENKESPYYVGGYAALSDGIPARYAKQVPIKEEYKATTIDPVYSVPLYKLVYNESVITTHHWEWDSYKIEGEVQNRRLKEYLYNVPPLMHLDAPTWQERKQDIVANSKHWQAFQKAAINQEMTDFTYLTEDKLVQETKYGSDLSVIANFSDQPHQVDNTAVQPHTAVITDHGKQTVIENQKEETK</sequence>
<keyword evidence="1" id="KW-0732">Signal</keyword>
<proteinExistence type="predicted"/>
<accession>A0ABV0EMH7</accession>
<gene>
    <name evidence="2" type="ORF">JZO67_001774</name>
</gene>
<comment type="caution">
    <text evidence="2">The sequence shown here is derived from an EMBL/GenBank/DDBJ whole genome shotgun (WGS) entry which is preliminary data.</text>
</comment>
<evidence type="ECO:0000256" key="1">
    <source>
        <dbReference type="SAM" id="SignalP"/>
    </source>
</evidence>
<organism evidence="2 3">
    <name type="scientific">Candidatus Enterococcus ferrettii</name>
    <dbReference type="NCBI Taxonomy" id="2815324"/>
    <lineage>
        <taxon>Bacteria</taxon>
        <taxon>Bacillati</taxon>
        <taxon>Bacillota</taxon>
        <taxon>Bacilli</taxon>
        <taxon>Lactobacillales</taxon>
        <taxon>Enterococcaceae</taxon>
        <taxon>Enterococcus</taxon>
    </lineage>
</organism>
<name>A0ABV0EMH7_9ENTE</name>
<reference evidence="2 3" key="1">
    <citation type="submission" date="2021-03" db="EMBL/GenBank/DDBJ databases">
        <authorList>
            <person name="Gilmore M.S."/>
            <person name="Schwartzman J."/>
            <person name="Van Tyne D."/>
            <person name="Martin M."/>
            <person name="Earl A.M."/>
            <person name="Manson A.L."/>
            <person name="Straub T."/>
            <person name="Salamzade R."/>
            <person name="Saavedra J."/>
            <person name="Lebreton F."/>
            <person name="Prichula J."/>
            <person name="Schaufler K."/>
            <person name="Gaca A."/>
            <person name="Sgardioli B."/>
            <person name="Wagenaar J."/>
            <person name="Strong T."/>
        </authorList>
    </citation>
    <scope>NUCLEOTIDE SEQUENCE [LARGE SCALE GENOMIC DNA]</scope>
    <source>
        <strain evidence="2 3">665A</strain>
    </source>
</reference>
<keyword evidence="3" id="KW-1185">Reference proteome</keyword>
<dbReference type="RefSeq" id="WP_207702114.1">
    <property type="nucleotide sequence ID" value="NZ_JAFREL020000001.1"/>
</dbReference>
<dbReference type="InterPro" id="IPR021459">
    <property type="entry name" value="GH101-related"/>
</dbReference>
<evidence type="ECO:0008006" key="4">
    <source>
        <dbReference type="Google" id="ProtNLM"/>
    </source>
</evidence>
<evidence type="ECO:0000313" key="3">
    <source>
        <dbReference type="Proteomes" id="UP000664357"/>
    </source>
</evidence>